<evidence type="ECO:0000313" key="1">
    <source>
        <dbReference type="EMBL" id="JAD31673.1"/>
    </source>
</evidence>
<organism evidence="1">
    <name type="scientific">Arundo donax</name>
    <name type="common">Giant reed</name>
    <name type="synonym">Donax arundinaceus</name>
    <dbReference type="NCBI Taxonomy" id="35708"/>
    <lineage>
        <taxon>Eukaryota</taxon>
        <taxon>Viridiplantae</taxon>
        <taxon>Streptophyta</taxon>
        <taxon>Embryophyta</taxon>
        <taxon>Tracheophyta</taxon>
        <taxon>Spermatophyta</taxon>
        <taxon>Magnoliopsida</taxon>
        <taxon>Liliopsida</taxon>
        <taxon>Poales</taxon>
        <taxon>Poaceae</taxon>
        <taxon>PACMAD clade</taxon>
        <taxon>Arundinoideae</taxon>
        <taxon>Arundineae</taxon>
        <taxon>Arundo</taxon>
    </lineage>
</organism>
<reference evidence="1" key="2">
    <citation type="journal article" date="2015" name="Data Brief">
        <title>Shoot transcriptome of the giant reed, Arundo donax.</title>
        <authorList>
            <person name="Barrero R.A."/>
            <person name="Guerrero F.D."/>
            <person name="Moolhuijzen P."/>
            <person name="Goolsby J.A."/>
            <person name="Tidwell J."/>
            <person name="Bellgard S.E."/>
            <person name="Bellgard M.I."/>
        </authorList>
    </citation>
    <scope>NUCLEOTIDE SEQUENCE</scope>
    <source>
        <tissue evidence="1">Shoot tissue taken approximately 20 cm above the soil surface</tissue>
    </source>
</reference>
<accession>A0A0A8Z1Z0</accession>
<dbReference type="AlphaFoldDB" id="A0A0A8Z1Z0"/>
<name>A0A0A8Z1Z0_ARUDO</name>
<proteinExistence type="predicted"/>
<protein>
    <submittedName>
        <fullName evidence="1">Uncharacterized protein</fullName>
    </submittedName>
</protein>
<reference evidence="1" key="1">
    <citation type="submission" date="2014-09" db="EMBL/GenBank/DDBJ databases">
        <authorList>
            <person name="Magalhaes I.L.F."/>
            <person name="Oliveira U."/>
            <person name="Santos F.R."/>
            <person name="Vidigal T.H.D.A."/>
            <person name="Brescovit A.D."/>
            <person name="Santos A.J."/>
        </authorList>
    </citation>
    <scope>NUCLEOTIDE SEQUENCE</scope>
    <source>
        <tissue evidence="1">Shoot tissue taken approximately 20 cm above the soil surface</tissue>
    </source>
</reference>
<dbReference type="EMBL" id="GBRH01266222">
    <property type="protein sequence ID" value="JAD31673.1"/>
    <property type="molecule type" value="Transcribed_RNA"/>
</dbReference>
<sequence>MMDRTAEKGHTTSLNLYAAIGVEYWTQWGRGVPRCSFRLARSEKVLVITMVLL</sequence>